<evidence type="ECO:0000256" key="5">
    <source>
        <dbReference type="ARBA" id="ARBA00023015"/>
    </source>
</evidence>
<dbReference type="GO" id="GO:0008270">
    <property type="term" value="F:zinc ion binding"/>
    <property type="evidence" value="ECO:0007669"/>
    <property type="project" value="UniProtKB-KW"/>
</dbReference>
<dbReference type="RefSeq" id="XP_027192326.1">
    <property type="nucleotide sequence ID" value="XM_027336525.1"/>
</dbReference>
<dbReference type="InterPro" id="IPR006455">
    <property type="entry name" value="Homeodomain_ZF_HD"/>
</dbReference>
<keyword evidence="3" id="KW-0863">Zinc-finger</keyword>
<reference evidence="12" key="2">
    <citation type="submission" date="2025-08" db="UniProtKB">
        <authorList>
            <consortium name="RefSeq"/>
        </authorList>
    </citation>
    <scope>IDENTIFICATION</scope>
    <source>
        <tissue evidence="12">Etiolated seedlings</tissue>
    </source>
</reference>
<dbReference type="GO" id="GO:0000976">
    <property type="term" value="F:transcription cis-regulatory region binding"/>
    <property type="evidence" value="ECO:0007669"/>
    <property type="project" value="TreeGrafter"/>
</dbReference>
<feature type="domain" description="ZF-HD dimerization-type" evidence="10">
    <location>
        <begin position="25"/>
        <end position="74"/>
    </location>
</feature>
<gene>
    <name evidence="12" type="primary">LOC101490652</name>
</gene>
<dbReference type="SUPFAM" id="SSF46689">
    <property type="entry name" value="Homeodomain-like"/>
    <property type="match status" value="1"/>
</dbReference>
<evidence type="ECO:0000259" key="10">
    <source>
        <dbReference type="PROSITE" id="PS51523"/>
    </source>
</evidence>
<evidence type="ECO:0000256" key="7">
    <source>
        <dbReference type="ARBA" id="ARBA00023155"/>
    </source>
</evidence>
<dbReference type="PaxDb" id="3827-XP_004509268.1"/>
<dbReference type="GO" id="GO:0005634">
    <property type="term" value="C:nucleus"/>
    <property type="evidence" value="ECO:0007669"/>
    <property type="project" value="UniProtKB-SubCell"/>
</dbReference>
<evidence type="ECO:0000256" key="3">
    <source>
        <dbReference type="ARBA" id="ARBA00022771"/>
    </source>
</evidence>
<dbReference type="Gene3D" id="1.10.10.60">
    <property type="entry name" value="Homeodomain-like"/>
    <property type="match status" value="1"/>
</dbReference>
<keyword evidence="2" id="KW-0479">Metal-binding</keyword>
<dbReference type="NCBIfam" id="TIGR01566">
    <property type="entry name" value="ZF_HD_prot_N"/>
    <property type="match status" value="1"/>
</dbReference>
<keyword evidence="4" id="KW-0862">Zinc</keyword>
<evidence type="ECO:0000256" key="9">
    <source>
        <dbReference type="ARBA" id="ARBA00023242"/>
    </source>
</evidence>
<accession>A0A3Q7Y306</accession>
<dbReference type="OrthoDB" id="1910053at2759"/>
<reference evidence="11" key="1">
    <citation type="journal article" date="2013" name="Nat. Biotechnol.">
        <title>Draft genome sequence of chickpea (Cicer arietinum) provides a resource for trait improvement.</title>
        <authorList>
            <person name="Varshney R.K."/>
            <person name="Song C."/>
            <person name="Saxena R.K."/>
            <person name="Azam S."/>
            <person name="Yu S."/>
            <person name="Sharpe A.G."/>
            <person name="Cannon S."/>
            <person name="Baek J."/>
            <person name="Rosen B.D."/>
            <person name="Tar'an B."/>
            <person name="Millan T."/>
            <person name="Zhang X."/>
            <person name="Ramsay L.D."/>
            <person name="Iwata A."/>
            <person name="Wang Y."/>
            <person name="Nelson W."/>
            <person name="Farmer A.D."/>
            <person name="Gaur P.M."/>
            <person name="Soderlund C."/>
            <person name="Penmetsa R.V."/>
            <person name="Xu C."/>
            <person name="Bharti A.K."/>
            <person name="He W."/>
            <person name="Winter P."/>
            <person name="Zhao S."/>
            <person name="Hane J.K."/>
            <person name="Carrasquilla-Garcia N."/>
            <person name="Condie J.A."/>
            <person name="Upadhyaya H.D."/>
            <person name="Luo M.C."/>
            <person name="Thudi M."/>
            <person name="Gowda C.L."/>
            <person name="Singh N.P."/>
            <person name="Lichtenzveig J."/>
            <person name="Gali K.K."/>
            <person name="Rubio J."/>
            <person name="Nadarajan N."/>
            <person name="Dolezel J."/>
            <person name="Bansal K.C."/>
            <person name="Xu X."/>
            <person name="Edwards D."/>
            <person name="Zhang G."/>
            <person name="Kahl G."/>
            <person name="Gil J."/>
            <person name="Singh K.B."/>
            <person name="Datta S.K."/>
            <person name="Jackson S.A."/>
            <person name="Wang J."/>
            <person name="Cook D.R."/>
        </authorList>
    </citation>
    <scope>NUCLEOTIDE SEQUENCE [LARGE SCALE GENOMIC DNA]</scope>
    <source>
        <strain evidence="11">cv. CDC Frontier</strain>
    </source>
</reference>
<dbReference type="PANTHER" id="PTHR31948:SF119">
    <property type="entry name" value="ZINC-FINGER HOMEODOMAIN PROTEIN 6-LIKE"/>
    <property type="match status" value="1"/>
</dbReference>
<keyword evidence="9" id="KW-0539">Nucleus</keyword>
<evidence type="ECO:0000256" key="2">
    <source>
        <dbReference type="ARBA" id="ARBA00022723"/>
    </source>
</evidence>
<evidence type="ECO:0000313" key="11">
    <source>
        <dbReference type="Proteomes" id="UP000087171"/>
    </source>
</evidence>
<dbReference type="STRING" id="3827.A0A3Q7Y306"/>
<keyword evidence="6" id="KW-0238">DNA-binding</keyword>
<dbReference type="PANTHER" id="PTHR31948">
    <property type="entry name" value="ZINC-FINGER HOMEODOMAIN PROTEIN 2"/>
    <property type="match status" value="1"/>
</dbReference>
<dbReference type="GO" id="GO:0003700">
    <property type="term" value="F:DNA-binding transcription factor activity"/>
    <property type="evidence" value="ECO:0007669"/>
    <property type="project" value="TreeGrafter"/>
</dbReference>
<evidence type="ECO:0000256" key="1">
    <source>
        <dbReference type="ARBA" id="ARBA00004123"/>
    </source>
</evidence>
<dbReference type="NCBIfam" id="TIGR01565">
    <property type="entry name" value="homeo_ZF_HD"/>
    <property type="match status" value="1"/>
</dbReference>
<dbReference type="AlphaFoldDB" id="A0A3Q7Y306"/>
<dbReference type="PROSITE" id="PS51523">
    <property type="entry name" value="ZF_HD_DIMER"/>
    <property type="match status" value="1"/>
</dbReference>
<keyword evidence="8" id="KW-0804">Transcription</keyword>
<evidence type="ECO:0000313" key="12">
    <source>
        <dbReference type="RefSeq" id="XP_027192326.1"/>
    </source>
</evidence>
<keyword evidence="5" id="KW-0805">Transcription regulation</keyword>
<sequence>MIPNNTVPQQPPKRDLDPTLLNIRYKECVKNHAASIGGHVTDGCGEFMPSGEQNTPQHFICAACHCHRSFHRKQIHPIRLLTPSTEDINMFYYNNNDDGLQLSTKKRSRTKFTQQQKDRMMEFAQKIGWKLQKQHEEEVDKFCCQLGFKTQVFKVWMHNSKQAMKKIKTAPRRALWVCLSFAADHQ</sequence>
<dbReference type="Pfam" id="PF04770">
    <property type="entry name" value="ZF-HD_dimer"/>
    <property type="match status" value="1"/>
</dbReference>
<evidence type="ECO:0000256" key="8">
    <source>
        <dbReference type="ARBA" id="ARBA00023163"/>
    </source>
</evidence>
<dbReference type="InterPro" id="IPR009057">
    <property type="entry name" value="Homeodomain-like_sf"/>
</dbReference>
<dbReference type="InterPro" id="IPR006456">
    <property type="entry name" value="ZF_HD_homeobox_Cys/His_dimer"/>
</dbReference>
<name>A0A3Q7Y306_CICAR</name>
<keyword evidence="7" id="KW-0371">Homeobox</keyword>
<organism evidence="11 12">
    <name type="scientific">Cicer arietinum</name>
    <name type="common">Chickpea</name>
    <name type="synonym">Garbanzo</name>
    <dbReference type="NCBI Taxonomy" id="3827"/>
    <lineage>
        <taxon>Eukaryota</taxon>
        <taxon>Viridiplantae</taxon>
        <taxon>Streptophyta</taxon>
        <taxon>Embryophyta</taxon>
        <taxon>Tracheophyta</taxon>
        <taxon>Spermatophyta</taxon>
        <taxon>Magnoliopsida</taxon>
        <taxon>eudicotyledons</taxon>
        <taxon>Gunneridae</taxon>
        <taxon>Pentapetalae</taxon>
        <taxon>rosids</taxon>
        <taxon>fabids</taxon>
        <taxon>Fabales</taxon>
        <taxon>Fabaceae</taxon>
        <taxon>Papilionoideae</taxon>
        <taxon>50 kb inversion clade</taxon>
        <taxon>NPAAA clade</taxon>
        <taxon>Hologalegina</taxon>
        <taxon>IRL clade</taxon>
        <taxon>Cicereae</taxon>
        <taxon>Cicer</taxon>
    </lineage>
</organism>
<evidence type="ECO:0000256" key="6">
    <source>
        <dbReference type="ARBA" id="ARBA00023125"/>
    </source>
</evidence>
<dbReference type="GO" id="GO:0050793">
    <property type="term" value="P:regulation of developmental process"/>
    <property type="evidence" value="ECO:0007669"/>
    <property type="project" value="TreeGrafter"/>
</dbReference>
<dbReference type="Proteomes" id="UP000087171">
    <property type="component" value="Chromosome Ca7"/>
</dbReference>
<protein>
    <submittedName>
        <fullName evidence="12">Zinc-finger homeodomain protein 6-like</fullName>
    </submittedName>
</protein>
<proteinExistence type="predicted"/>
<keyword evidence="11" id="KW-1185">Reference proteome</keyword>
<evidence type="ECO:0000256" key="4">
    <source>
        <dbReference type="ARBA" id="ARBA00022833"/>
    </source>
</evidence>
<comment type="subcellular location">
    <subcellularLocation>
        <location evidence="1">Nucleus</location>
    </subcellularLocation>
</comment>